<evidence type="ECO:0000256" key="3">
    <source>
        <dbReference type="ARBA" id="ARBA00005866"/>
    </source>
</evidence>
<dbReference type="PIRSF" id="PIRSF016020">
    <property type="entry name" value="PHexose_mutarotase"/>
    <property type="match status" value="1"/>
</dbReference>
<keyword evidence="6 7" id="KW-0413">Isomerase</keyword>
<reference evidence="8 9" key="1">
    <citation type="submission" date="2021-01" db="EMBL/GenBank/DDBJ databases">
        <title>Carboxyliciviraga sp.nov., isolated from coastal sediments.</title>
        <authorList>
            <person name="Lu D."/>
            <person name="Zhang T."/>
        </authorList>
    </citation>
    <scope>NUCLEOTIDE SEQUENCE [LARGE SCALE GENOMIC DNA]</scope>
    <source>
        <strain evidence="8 9">N1Y132</strain>
    </source>
</reference>
<dbReference type="InterPro" id="IPR014718">
    <property type="entry name" value="GH-type_carb-bd"/>
</dbReference>
<dbReference type="Proteomes" id="UP000605676">
    <property type="component" value="Unassembled WGS sequence"/>
</dbReference>
<dbReference type="PANTHER" id="PTHR11122">
    <property type="entry name" value="APOSPORY-ASSOCIATED PROTEIN C-RELATED"/>
    <property type="match status" value="1"/>
</dbReference>
<dbReference type="InterPro" id="IPR008183">
    <property type="entry name" value="Aldose_1/G6P_1-epimerase"/>
</dbReference>
<dbReference type="RefSeq" id="WP_200463134.1">
    <property type="nucleotide sequence ID" value="NZ_JAENRR010000002.1"/>
</dbReference>
<evidence type="ECO:0000256" key="1">
    <source>
        <dbReference type="ARBA" id="ARBA00001096"/>
    </source>
</evidence>
<evidence type="ECO:0000313" key="8">
    <source>
        <dbReference type="EMBL" id="MBK3515902.1"/>
    </source>
</evidence>
<comment type="subunit">
    <text evidence="4">Monomer.</text>
</comment>
<keyword evidence="5" id="KW-0106">Calcium</keyword>
<dbReference type="SUPFAM" id="SSF74650">
    <property type="entry name" value="Galactose mutarotase-like"/>
    <property type="match status" value="1"/>
</dbReference>
<dbReference type="Gene3D" id="2.70.98.10">
    <property type="match status" value="1"/>
</dbReference>
<comment type="caution">
    <text evidence="8">The sequence shown here is derived from an EMBL/GenBank/DDBJ whole genome shotgun (WGS) entry which is preliminary data.</text>
</comment>
<dbReference type="PANTHER" id="PTHR11122:SF13">
    <property type="entry name" value="GLUCOSE-6-PHOSPHATE 1-EPIMERASE"/>
    <property type="match status" value="1"/>
</dbReference>
<evidence type="ECO:0000256" key="5">
    <source>
        <dbReference type="ARBA" id="ARBA00022837"/>
    </source>
</evidence>
<proteinExistence type="inferred from homology"/>
<keyword evidence="9" id="KW-1185">Reference proteome</keyword>
<comment type="cofactor">
    <cofactor evidence="2">
        <name>Ca(2+)</name>
        <dbReference type="ChEBI" id="CHEBI:29108"/>
    </cofactor>
</comment>
<dbReference type="EC" id="5.1.3.15" evidence="7"/>
<dbReference type="InterPro" id="IPR025532">
    <property type="entry name" value="G6P_1-epimerase"/>
</dbReference>
<accession>A0ABS1HEC7</accession>
<comment type="similarity">
    <text evidence="3 7">Belongs to the glucose-6-phosphate 1-epimerase family.</text>
</comment>
<dbReference type="EMBL" id="JAENRR010000002">
    <property type="protein sequence ID" value="MBK3515902.1"/>
    <property type="molecule type" value="Genomic_DNA"/>
</dbReference>
<gene>
    <name evidence="8" type="ORF">JIV24_01020</name>
</gene>
<sequence length="290" mass="32062">MNPETLNTQFGIQNKISFKAFEHTTIATLKSEQATAVVSLYGAHVLSFTPNNEEDVLFVSPHAVYNEGKAIRGGIPICWPWFNAHPLDKSLPSHGFARISTWSVISTNTSYDGVQLELGLSANSDTIKLWPYQFEARLKISLNDKLTVELTTINKDDKPFDVSAALHSYFNISDINTVALEGLEGMTYMDDVANCDSTQHEKELRFGRRADRRYKAVGTTIIKDANRNIEVTKGGSGITVVWNPGEELAMQMPDLLDGYKNMLCVEAANSLDDTITIQAGKQHTLSTTIG</sequence>
<dbReference type="Pfam" id="PF01263">
    <property type="entry name" value="Aldose_epim"/>
    <property type="match status" value="1"/>
</dbReference>
<evidence type="ECO:0000256" key="2">
    <source>
        <dbReference type="ARBA" id="ARBA00001913"/>
    </source>
</evidence>
<evidence type="ECO:0000256" key="7">
    <source>
        <dbReference type="PIRNR" id="PIRNR016020"/>
    </source>
</evidence>
<protein>
    <recommendedName>
        <fullName evidence="7">Putative glucose-6-phosphate 1-epimerase</fullName>
        <ecNumber evidence="7">5.1.3.15</ecNumber>
    </recommendedName>
</protein>
<evidence type="ECO:0000256" key="4">
    <source>
        <dbReference type="ARBA" id="ARBA00011245"/>
    </source>
</evidence>
<dbReference type="InterPro" id="IPR011013">
    <property type="entry name" value="Gal_mutarotase_sf_dom"/>
</dbReference>
<evidence type="ECO:0000256" key="6">
    <source>
        <dbReference type="ARBA" id="ARBA00023235"/>
    </source>
</evidence>
<name>A0ABS1HEC7_9BACT</name>
<comment type="catalytic activity">
    <reaction evidence="1">
        <text>alpha-D-glucose 6-phosphate = beta-D-glucose 6-phosphate</text>
        <dbReference type="Rhea" id="RHEA:16249"/>
        <dbReference type="ChEBI" id="CHEBI:58225"/>
        <dbReference type="ChEBI" id="CHEBI:58247"/>
        <dbReference type="EC" id="5.1.3.15"/>
    </reaction>
</comment>
<evidence type="ECO:0000313" key="9">
    <source>
        <dbReference type="Proteomes" id="UP000605676"/>
    </source>
</evidence>
<dbReference type="CDD" id="cd09020">
    <property type="entry name" value="D-hex-6-P-epi_like"/>
    <property type="match status" value="1"/>
</dbReference>
<organism evidence="8 9">
    <name type="scientific">Carboxylicivirga marina</name>
    <dbReference type="NCBI Taxonomy" id="2800988"/>
    <lineage>
        <taxon>Bacteria</taxon>
        <taxon>Pseudomonadati</taxon>
        <taxon>Bacteroidota</taxon>
        <taxon>Bacteroidia</taxon>
        <taxon>Marinilabiliales</taxon>
        <taxon>Marinilabiliaceae</taxon>
        <taxon>Carboxylicivirga</taxon>
    </lineage>
</organism>